<name>A0ABV0EKN8_9BURK</name>
<dbReference type="SUPFAM" id="SSF56235">
    <property type="entry name" value="N-terminal nucleophile aminohydrolases (Ntn hydrolases)"/>
    <property type="match status" value="1"/>
</dbReference>
<protein>
    <submittedName>
        <fullName evidence="1">MFS transporter</fullName>
    </submittedName>
</protein>
<evidence type="ECO:0000313" key="2">
    <source>
        <dbReference type="Proteomes" id="UP001482231"/>
    </source>
</evidence>
<organism evidence="1 2">
    <name type="scientific">Thiobacter aerophilum</name>
    <dbReference type="NCBI Taxonomy" id="3121275"/>
    <lineage>
        <taxon>Bacteria</taxon>
        <taxon>Pseudomonadati</taxon>
        <taxon>Pseudomonadota</taxon>
        <taxon>Betaproteobacteria</taxon>
        <taxon>Burkholderiales</taxon>
        <taxon>Thiobacteraceae</taxon>
        <taxon>Thiobacter</taxon>
    </lineage>
</organism>
<evidence type="ECO:0000313" key="1">
    <source>
        <dbReference type="EMBL" id="MEO1767994.1"/>
    </source>
</evidence>
<comment type="caution">
    <text evidence="1">The sequence shown here is derived from an EMBL/GenBank/DDBJ whole genome shotgun (WGS) entry which is preliminary data.</text>
</comment>
<keyword evidence="2" id="KW-1185">Reference proteome</keyword>
<reference evidence="1 2" key="1">
    <citation type="submission" date="2024-02" db="EMBL/GenBank/DDBJ databases">
        <title>New thermophilic sulfur-oxidizing bacteria from a hot springs of the Uzon caldera (Kamchatka, Russia).</title>
        <authorList>
            <person name="Dukat A.M."/>
            <person name="Elcheninov A.G."/>
            <person name="Frolov E.N."/>
        </authorList>
    </citation>
    <scope>NUCLEOTIDE SEQUENCE [LARGE SCALE GENOMIC DNA]</scope>
    <source>
        <strain evidence="1 2">AK1</strain>
    </source>
</reference>
<dbReference type="EMBL" id="JBAJEX010000015">
    <property type="protein sequence ID" value="MEO1767994.1"/>
    <property type="molecule type" value="Genomic_DNA"/>
</dbReference>
<dbReference type="InterPro" id="IPR029055">
    <property type="entry name" value="Ntn_hydrolases_N"/>
</dbReference>
<dbReference type="Gene3D" id="3.60.20.10">
    <property type="entry name" value="Glutamine Phosphoribosylpyrophosphate, subunit 1, domain 1"/>
    <property type="match status" value="1"/>
</dbReference>
<gene>
    <name evidence="1" type="ORF">V6E02_12320</name>
</gene>
<dbReference type="Proteomes" id="UP001482231">
    <property type="component" value="Unassembled WGS sequence"/>
</dbReference>
<sequence length="192" mass="21365">MTTLAVVKKKGQIAIAADTLTKWGTTKESATYIANHEKIIRVGDSHIAITGTTTFNLILRDYFASLEAPPRLDSVQTIFRTWQELHAAMKERYFLNPAEDKEDDLESSRIHVLIANPHGIFGVGAHRTVQEFSRFYAYGAGSEYAMGALWASYDNPKLDAHALARLAIECAIEFDDSTGAPITSYVLKEARR</sequence>
<dbReference type="RefSeq" id="WP_347309106.1">
    <property type="nucleotide sequence ID" value="NZ_JBAJEX010000015.1"/>
</dbReference>
<proteinExistence type="predicted"/>
<accession>A0ABV0EKN8</accession>